<keyword evidence="11 14" id="KW-0067">ATP-binding</keyword>
<dbReference type="PIRSF" id="PIRSF000545">
    <property type="entry name" value="Pantothenate_kin"/>
    <property type="match status" value="1"/>
</dbReference>
<dbReference type="Pfam" id="PF00485">
    <property type="entry name" value="PRK"/>
    <property type="match status" value="1"/>
</dbReference>
<evidence type="ECO:0000259" key="16">
    <source>
        <dbReference type="Pfam" id="PF00485"/>
    </source>
</evidence>
<keyword evidence="10 14" id="KW-0418">Kinase</keyword>
<dbReference type="HAMAP" id="MF_00215">
    <property type="entry name" value="Pantothen_kinase_1"/>
    <property type="match status" value="1"/>
</dbReference>
<keyword evidence="18" id="KW-1185">Reference proteome</keyword>
<dbReference type="RefSeq" id="WP_268601346.1">
    <property type="nucleotide sequence ID" value="NZ_JAMDLV010000042.1"/>
</dbReference>
<evidence type="ECO:0000256" key="13">
    <source>
        <dbReference type="ARBA" id="ARBA00032866"/>
    </source>
</evidence>
<evidence type="ECO:0000256" key="3">
    <source>
        <dbReference type="ARBA" id="ARBA00005225"/>
    </source>
</evidence>
<evidence type="ECO:0000256" key="10">
    <source>
        <dbReference type="ARBA" id="ARBA00022777"/>
    </source>
</evidence>
<evidence type="ECO:0000256" key="8">
    <source>
        <dbReference type="ARBA" id="ARBA00022679"/>
    </source>
</evidence>
<evidence type="ECO:0000256" key="11">
    <source>
        <dbReference type="ARBA" id="ARBA00022840"/>
    </source>
</evidence>
<comment type="caution">
    <text evidence="14">Lacks conserved residue(s) required for the propagation of feature annotation.</text>
</comment>
<gene>
    <name evidence="14 17" type="primary">coaA</name>
    <name evidence="17" type="ORF">M5X09_07755</name>
</gene>
<comment type="similarity">
    <text evidence="4 14 15">Belongs to the prokaryotic pantothenate kinase family.</text>
</comment>
<keyword evidence="12 14" id="KW-0173">Coenzyme A biosynthesis</keyword>
<dbReference type="InterPro" id="IPR027417">
    <property type="entry name" value="P-loop_NTPase"/>
</dbReference>
<evidence type="ECO:0000256" key="15">
    <source>
        <dbReference type="RuleBase" id="RU003530"/>
    </source>
</evidence>
<protein>
    <recommendedName>
        <fullName evidence="6 14">Pantothenate kinase</fullName>
        <ecNumber evidence="5 14">2.7.1.33</ecNumber>
    </recommendedName>
    <alternativeName>
        <fullName evidence="13 14">Pantothenic acid kinase</fullName>
    </alternativeName>
</protein>
<accession>A0ABT4DQF2</accession>
<sequence>MHIFSPYITIEREDWSSLYDQSRLAISPERFESLKGINERISMDEVEDIYLPLTKLINLQVAAAQQLRATTASFLRKKADKVPYIIGIAGSVAAGKSTTARLLQALLSQYEEHPQVEIVTTDGFLYPNRILEAKGIMNRKGFPQSYDTKRLIQFLTDVKAGQAEVHAPVYSHLSYDIVPDETIKVERPDILILEGINVLQVSREASVFVSDFFDFSIYVEAQDLDLEKWYVERFLLLRDTAFRDPTSYFHRYAALTKKEAINRARTIWRDINQVNLNKNILPTKGRAKLILSKDTDHRIRNIHLRK</sequence>
<evidence type="ECO:0000256" key="9">
    <source>
        <dbReference type="ARBA" id="ARBA00022741"/>
    </source>
</evidence>
<dbReference type="SUPFAM" id="SSF52540">
    <property type="entry name" value="P-loop containing nucleoside triphosphate hydrolases"/>
    <property type="match status" value="1"/>
</dbReference>
<proteinExistence type="inferred from homology"/>
<evidence type="ECO:0000256" key="14">
    <source>
        <dbReference type="HAMAP-Rule" id="MF_00215"/>
    </source>
</evidence>
<evidence type="ECO:0000256" key="1">
    <source>
        <dbReference type="ARBA" id="ARBA00001206"/>
    </source>
</evidence>
<dbReference type="PANTHER" id="PTHR10285">
    <property type="entry name" value="URIDINE KINASE"/>
    <property type="match status" value="1"/>
</dbReference>
<name>A0ABT4DQF2_9BACL</name>
<dbReference type="GO" id="GO:0004594">
    <property type="term" value="F:pantothenate kinase activity"/>
    <property type="evidence" value="ECO:0007669"/>
    <property type="project" value="UniProtKB-EC"/>
</dbReference>
<dbReference type="EC" id="2.7.1.33" evidence="5 14"/>
<evidence type="ECO:0000256" key="2">
    <source>
        <dbReference type="ARBA" id="ARBA00004496"/>
    </source>
</evidence>
<dbReference type="Proteomes" id="UP001207626">
    <property type="component" value="Unassembled WGS sequence"/>
</dbReference>
<dbReference type="InterPro" id="IPR004566">
    <property type="entry name" value="PanK"/>
</dbReference>
<reference evidence="17 18" key="1">
    <citation type="submission" date="2022-05" db="EMBL/GenBank/DDBJ databases">
        <title>Genome Sequencing of Bee-Associated Microbes.</title>
        <authorList>
            <person name="Dunlap C."/>
        </authorList>
    </citation>
    <scope>NUCLEOTIDE SEQUENCE [LARGE SCALE GENOMIC DNA]</scope>
    <source>
        <strain evidence="17 18">NRRL NRS-1438</strain>
    </source>
</reference>
<comment type="caution">
    <text evidence="17">The sequence shown here is derived from an EMBL/GenBank/DDBJ whole genome shotgun (WGS) entry which is preliminary data.</text>
</comment>
<evidence type="ECO:0000256" key="5">
    <source>
        <dbReference type="ARBA" id="ARBA00012102"/>
    </source>
</evidence>
<evidence type="ECO:0000313" key="17">
    <source>
        <dbReference type="EMBL" id="MCY9519577.1"/>
    </source>
</evidence>
<comment type="subcellular location">
    <subcellularLocation>
        <location evidence="2 14 15">Cytoplasm</location>
    </subcellularLocation>
</comment>
<evidence type="ECO:0000256" key="12">
    <source>
        <dbReference type="ARBA" id="ARBA00022993"/>
    </source>
</evidence>
<organism evidence="17 18">
    <name type="scientific">Paenibacillus apiarius</name>
    <dbReference type="NCBI Taxonomy" id="46240"/>
    <lineage>
        <taxon>Bacteria</taxon>
        <taxon>Bacillati</taxon>
        <taxon>Bacillota</taxon>
        <taxon>Bacilli</taxon>
        <taxon>Bacillales</taxon>
        <taxon>Paenibacillaceae</taxon>
        <taxon>Paenibacillus</taxon>
    </lineage>
</organism>
<dbReference type="EMBL" id="JAMDLW010000009">
    <property type="protein sequence ID" value="MCY9519577.1"/>
    <property type="molecule type" value="Genomic_DNA"/>
</dbReference>
<keyword evidence="9 14" id="KW-0547">Nucleotide-binding</keyword>
<dbReference type="CDD" id="cd02025">
    <property type="entry name" value="PanK"/>
    <property type="match status" value="1"/>
</dbReference>
<evidence type="ECO:0000256" key="7">
    <source>
        <dbReference type="ARBA" id="ARBA00022490"/>
    </source>
</evidence>
<evidence type="ECO:0000313" key="18">
    <source>
        <dbReference type="Proteomes" id="UP001207626"/>
    </source>
</evidence>
<keyword evidence="8 14" id="KW-0808">Transferase</keyword>
<dbReference type="NCBIfam" id="TIGR00554">
    <property type="entry name" value="panK_bact"/>
    <property type="match status" value="1"/>
</dbReference>
<dbReference type="InterPro" id="IPR006083">
    <property type="entry name" value="PRK/URK"/>
</dbReference>
<evidence type="ECO:0000256" key="6">
    <source>
        <dbReference type="ARBA" id="ARBA00015080"/>
    </source>
</evidence>
<keyword evidence="7 14" id="KW-0963">Cytoplasm</keyword>
<comment type="catalytic activity">
    <reaction evidence="1 14 15">
        <text>(R)-pantothenate + ATP = (R)-4'-phosphopantothenate + ADP + H(+)</text>
        <dbReference type="Rhea" id="RHEA:16373"/>
        <dbReference type="ChEBI" id="CHEBI:10986"/>
        <dbReference type="ChEBI" id="CHEBI:15378"/>
        <dbReference type="ChEBI" id="CHEBI:29032"/>
        <dbReference type="ChEBI" id="CHEBI:30616"/>
        <dbReference type="ChEBI" id="CHEBI:456216"/>
        <dbReference type="EC" id="2.7.1.33"/>
    </reaction>
</comment>
<dbReference type="Gene3D" id="3.40.50.300">
    <property type="entry name" value="P-loop containing nucleotide triphosphate hydrolases"/>
    <property type="match status" value="1"/>
</dbReference>
<comment type="pathway">
    <text evidence="3 14 15">Cofactor biosynthesis; coenzyme A biosynthesis; CoA from (R)-pantothenate: step 1/5.</text>
</comment>
<evidence type="ECO:0000256" key="4">
    <source>
        <dbReference type="ARBA" id="ARBA00006087"/>
    </source>
</evidence>
<feature type="domain" description="Phosphoribulokinase/uridine kinase" evidence="16">
    <location>
        <begin position="85"/>
        <end position="223"/>
    </location>
</feature>